<keyword evidence="1" id="KW-0678">Repressor</keyword>
<dbReference type="Gene3D" id="1.10.10.10">
    <property type="entry name" value="Winged helix-like DNA-binding domain superfamily/Winged helix DNA-binding domain"/>
    <property type="match status" value="1"/>
</dbReference>
<evidence type="ECO:0000259" key="4">
    <source>
        <dbReference type="PROSITE" id="PS51000"/>
    </source>
</evidence>
<keyword evidence="3" id="KW-0804">Transcription</keyword>
<keyword evidence="6" id="KW-1185">Reference proteome</keyword>
<reference evidence="5 6" key="1">
    <citation type="submission" date="2019-10" db="EMBL/GenBank/DDBJ databases">
        <title>Draft whole-genome sequence of the purple nonsulfur photosynthetic bacterium Roseospira navarrensis DSM 15114.</title>
        <authorList>
            <person name="Kyndt J.A."/>
            <person name="Meyer T.E."/>
        </authorList>
    </citation>
    <scope>NUCLEOTIDE SEQUENCE [LARGE SCALE GENOMIC DNA]</scope>
    <source>
        <strain evidence="5 6">DSM 15114</strain>
    </source>
</reference>
<dbReference type="SUPFAM" id="SSF46785">
    <property type="entry name" value="Winged helix' DNA-binding domain"/>
    <property type="match status" value="1"/>
</dbReference>
<comment type="caution">
    <text evidence="5">The sequence shown here is derived from an EMBL/GenBank/DDBJ whole genome shotgun (WGS) entry which is preliminary data.</text>
</comment>
<accession>A0A7X2D1P0</accession>
<dbReference type="InterPro" id="IPR036390">
    <property type="entry name" value="WH_DNA-bd_sf"/>
</dbReference>
<dbReference type="InterPro" id="IPR037171">
    <property type="entry name" value="NagB/RpiA_transferase-like"/>
</dbReference>
<dbReference type="Pfam" id="PF00455">
    <property type="entry name" value="DeoRC"/>
    <property type="match status" value="1"/>
</dbReference>
<dbReference type="Pfam" id="PF08220">
    <property type="entry name" value="HTH_DeoR"/>
    <property type="match status" value="1"/>
</dbReference>
<evidence type="ECO:0000313" key="6">
    <source>
        <dbReference type="Proteomes" id="UP000434582"/>
    </source>
</evidence>
<proteinExistence type="predicted"/>
<dbReference type="InterPro" id="IPR050313">
    <property type="entry name" value="Carb_Metab_HTH_regulators"/>
</dbReference>
<dbReference type="OrthoDB" id="9814815at2"/>
<dbReference type="GO" id="GO:0003700">
    <property type="term" value="F:DNA-binding transcription factor activity"/>
    <property type="evidence" value="ECO:0007669"/>
    <property type="project" value="InterPro"/>
</dbReference>
<feature type="domain" description="HTH deoR-type" evidence="4">
    <location>
        <begin position="4"/>
        <end position="59"/>
    </location>
</feature>
<dbReference type="InterPro" id="IPR014036">
    <property type="entry name" value="DeoR-like_C"/>
</dbReference>
<dbReference type="SMART" id="SM00420">
    <property type="entry name" value="HTH_DEOR"/>
    <property type="match status" value="1"/>
</dbReference>
<name>A0A7X2D1P0_9PROT</name>
<gene>
    <name evidence="5" type="ORF">GHC57_02340</name>
</gene>
<dbReference type="PRINTS" id="PR00037">
    <property type="entry name" value="HTHLACR"/>
</dbReference>
<dbReference type="SUPFAM" id="SSF100950">
    <property type="entry name" value="NagB/RpiA/CoA transferase-like"/>
    <property type="match status" value="1"/>
</dbReference>
<evidence type="ECO:0000313" key="5">
    <source>
        <dbReference type="EMBL" id="MQX35349.1"/>
    </source>
</evidence>
<dbReference type="SMART" id="SM01134">
    <property type="entry name" value="DeoRC"/>
    <property type="match status" value="1"/>
</dbReference>
<evidence type="ECO:0000256" key="2">
    <source>
        <dbReference type="ARBA" id="ARBA00023015"/>
    </source>
</evidence>
<dbReference type="InterPro" id="IPR001034">
    <property type="entry name" value="DeoR_HTH"/>
</dbReference>
<dbReference type="EMBL" id="WIVE01000003">
    <property type="protein sequence ID" value="MQX35349.1"/>
    <property type="molecule type" value="Genomic_DNA"/>
</dbReference>
<organism evidence="5 6">
    <name type="scientific">Roseospira navarrensis</name>
    <dbReference type="NCBI Taxonomy" id="140058"/>
    <lineage>
        <taxon>Bacteria</taxon>
        <taxon>Pseudomonadati</taxon>
        <taxon>Pseudomonadota</taxon>
        <taxon>Alphaproteobacteria</taxon>
        <taxon>Rhodospirillales</taxon>
        <taxon>Rhodospirillaceae</taxon>
        <taxon>Roseospira</taxon>
    </lineage>
</organism>
<dbReference type="PANTHER" id="PTHR30363:SF4">
    <property type="entry name" value="GLYCEROL-3-PHOSPHATE REGULON REPRESSOR"/>
    <property type="match status" value="1"/>
</dbReference>
<evidence type="ECO:0000256" key="1">
    <source>
        <dbReference type="ARBA" id="ARBA00022491"/>
    </source>
</evidence>
<sequence>MDITSPRQSGILDIARREGRVTVDDLSGRFGVTPQTIRKDLNELCDRQLLKRIHGGAMFPTGASNLRYDARRGMAADAKRRIGLRVGALIPNNSSAILNIGTTTEQVAMALRAHDGLMVVTNNLNVVNILRDAPGVRVMIAGGTLRAFDGGIVGDATVEFLSGFKVDYAVIGASAIDPEDGTVLDYDHAEVHAARTILTHARRTILVADAMKFERTAPVRIARLTDVDIFVTDRPPPDAVLDLCADSGVRVEVADTEEDPTP</sequence>
<dbReference type="InterPro" id="IPR036388">
    <property type="entry name" value="WH-like_DNA-bd_sf"/>
</dbReference>
<dbReference type="AlphaFoldDB" id="A0A7X2D1P0"/>
<keyword evidence="2" id="KW-0805">Transcription regulation</keyword>
<dbReference type="PROSITE" id="PS51000">
    <property type="entry name" value="HTH_DEOR_2"/>
    <property type="match status" value="1"/>
</dbReference>
<dbReference type="PANTHER" id="PTHR30363">
    <property type="entry name" value="HTH-TYPE TRANSCRIPTIONAL REGULATOR SRLR-RELATED"/>
    <property type="match status" value="1"/>
</dbReference>
<protein>
    <submittedName>
        <fullName evidence="5">DeoR family transcriptional regulator</fullName>
    </submittedName>
</protein>
<dbReference type="Proteomes" id="UP000434582">
    <property type="component" value="Unassembled WGS sequence"/>
</dbReference>
<evidence type="ECO:0000256" key="3">
    <source>
        <dbReference type="ARBA" id="ARBA00023163"/>
    </source>
</evidence>